<gene>
    <name evidence="1" type="ORF">N2K95_03530</name>
</gene>
<reference evidence="1" key="1">
    <citation type="submission" date="2022-09" db="EMBL/GenBank/DDBJ databases">
        <title>Novel species in genus Arthrobacter.</title>
        <authorList>
            <person name="Liu Y."/>
        </authorList>
    </citation>
    <scope>NUCLEOTIDE SEQUENCE</scope>
    <source>
        <strain evidence="1">Zg-Y815</strain>
    </source>
</reference>
<sequence>MTEQHEAPRDGLDRDERRRAIDAALESILTKDAELLARLADA</sequence>
<evidence type="ECO:0000313" key="1">
    <source>
        <dbReference type="EMBL" id="UWX97768.1"/>
    </source>
</evidence>
<dbReference type="RefSeq" id="WP_255793073.1">
    <property type="nucleotide sequence ID" value="NZ_CP104275.1"/>
</dbReference>
<dbReference type="EMBL" id="CP104275">
    <property type="protein sequence ID" value="UWX97768.1"/>
    <property type="molecule type" value="Genomic_DNA"/>
</dbReference>
<proteinExistence type="predicted"/>
<keyword evidence="2" id="KW-1185">Reference proteome</keyword>
<protein>
    <submittedName>
        <fullName evidence="1">Uncharacterized protein</fullName>
    </submittedName>
</protein>
<dbReference type="Proteomes" id="UP001059859">
    <property type="component" value="Chromosome"/>
</dbReference>
<evidence type="ECO:0000313" key="2">
    <source>
        <dbReference type="Proteomes" id="UP001059859"/>
    </source>
</evidence>
<accession>A0ABY5YUL1</accession>
<name>A0ABY5YUL1_9MICC</name>
<organism evidence="1 2">
    <name type="scientific">Arthrobacter zhaoxinii</name>
    <dbReference type="NCBI Taxonomy" id="2964616"/>
    <lineage>
        <taxon>Bacteria</taxon>
        <taxon>Bacillati</taxon>
        <taxon>Actinomycetota</taxon>
        <taxon>Actinomycetes</taxon>
        <taxon>Micrococcales</taxon>
        <taxon>Micrococcaceae</taxon>
        <taxon>Arthrobacter</taxon>
    </lineage>
</organism>